<evidence type="ECO:0000313" key="3">
    <source>
        <dbReference type="WBParaSite" id="TCLT_0000040501-mRNA-1"/>
    </source>
</evidence>
<dbReference type="OMA" id="DKCHCCC"/>
<dbReference type="OrthoDB" id="5829051at2759"/>
<protein>
    <submittedName>
        <fullName evidence="1 3">Uncharacterized protein</fullName>
    </submittedName>
</protein>
<evidence type="ECO:0000313" key="2">
    <source>
        <dbReference type="Proteomes" id="UP000276776"/>
    </source>
</evidence>
<keyword evidence="2" id="KW-1185">Reference proteome</keyword>
<evidence type="ECO:0000313" key="1">
    <source>
        <dbReference type="EMBL" id="VDM95362.1"/>
    </source>
</evidence>
<name>A0A0N5CK26_THECL</name>
<reference evidence="3" key="1">
    <citation type="submission" date="2016-04" db="UniProtKB">
        <authorList>
            <consortium name="WormBaseParasite"/>
        </authorList>
    </citation>
    <scope>IDENTIFICATION</scope>
</reference>
<proteinExistence type="predicted"/>
<dbReference type="EMBL" id="UYYF01000027">
    <property type="protein sequence ID" value="VDM95362.1"/>
    <property type="molecule type" value="Genomic_DNA"/>
</dbReference>
<dbReference type="WBParaSite" id="TCLT_0000040501-mRNA-1">
    <property type="protein sequence ID" value="TCLT_0000040501-mRNA-1"/>
    <property type="gene ID" value="TCLT_0000040501"/>
</dbReference>
<accession>A0A0N5CK26</accession>
<dbReference type="Proteomes" id="UP000276776">
    <property type="component" value="Unassembled WGS sequence"/>
</dbReference>
<sequence>MSCEEYRNDLSEWSECIIPQGDLVHAITSFLRSVKDFGCKLPPRKIIKLGLNFLRNNSKSYLEHPLYKRISVQSCGKCGRRIRCCKRSKSFLAQAYESEACSAADASCIFDPLSSTDIQQLKEIYPKVAVPLNKCDVSSYVAEELQTLSQGPAYKYVEPLLCQILGTRIPAVNCVLFGDKCHCCCFSYTPQRDGRCHLNSTDIGSATHCPSQI</sequence>
<dbReference type="AlphaFoldDB" id="A0A0N5CK26"/>
<organism evidence="3">
    <name type="scientific">Thelazia callipaeda</name>
    <name type="common">Oriental eyeworm</name>
    <name type="synonym">Parasitic nematode</name>
    <dbReference type="NCBI Taxonomy" id="103827"/>
    <lineage>
        <taxon>Eukaryota</taxon>
        <taxon>Metazoa</taxon>
        <taxon>Ecdysozoa</taxon>
        <taxon>Nematoda</taxon>
        <taxon>Chromadorea</taxon>
        <taxon>Rhabditida</taxon>
        <taxon>Spirurina</taxon>
        <taxon>Spiruromorpha</taxon>
        <taxon>Thelazioidea</taxon>
        <taxon>Thelaziidae</taxon>
        <taxon>Thelazia</taxon>
    </lineage>
</organism>
<gene>
    <name evidence="1" type="ORF">TCLT_LOCUS406</name>
</gene>
<reference evidence="1 2" key="2">
    <citation type="submission" date="2018-11" db="EMBL/GenBank/DDBJ databases">
        <authorList>
            <consortium name="Pathogen Informatics"/>
        </authorList>
    </citation>
    <scope>NUCLEOTIDE SEQUENCE [LARGE SCALE GENOMIC DNA]</scope>
</reference>